<proteinExistence type="inferred from homology"/>
<dbReference type="SUPFAM" id="SSF52743">
    <property type="entry name" value="Subtilisin-like"/>
    <property type="match status" value="1"/>
</dbReference>
<evidence type="ECO:0000256" key="1">
    <source>
        <dbReference type="ARBA" id="ARBA00011073"/>
    </source>
</evidence>
<dbReference type="RefSeq" id="WP_203924013.1">
    <property type="nucleotide sequence ID" value="NZ_BONZ01000101.1"/>
</dbReference>
<keyword evidence="4 5" id="KW-0720">Serine protease</keyword>
<dbReference type="Proteomes" id="UP000642748">
    <property type="component" value="Unassembled WGS sequence"/>
</dbReference>
<keyword evidence="7" id="KW-0472">Membrane</keyword>
<feature type="compositionally biased region" description="Pro residues" evidence="6">
    <location>
        <begin position="435"/>
        <end position="455"/>
    </location>
</feature>
<protein>
    <recommendedName>
        <fullName evidence="8">Peptidase S8/S53 domain-containing protein</fullName>
    </recommendedName>
</protein>
<dbReference type="Pfam" id="PF00082">
    <property type="entry name" value="Peptidase_S8"/>
    <property type="match status" value="1"/>
</dbReference>
<keyword evidence="2 5" id="KW-0645">Protease</keyword>
<dbReference type="GO" id="GO:0004252">
    <property type="term" value="F:serine-type endopeptidase activity"/>
    <property type="evidence" value="ECO:0007669"/>
    <property type="project" value="UniProtKB-UniRule"/>
</dbReference>
<dbReference type="InterPro" id="IPR036852">
    <property type="entry name" value="Peptidase_S8/S53_dom_sf"/>
</dbReference>
<feature type="transmembrane region" description="Helical" evidence="7">
    <location>
        <begin position="387"/>
        <end position="408"/>
    </location>
</feature>
<dbReference type="PROSITE" id="PS00136">
    <property type="entry name" value="SUBTILASE_ASP"/>
    <property type="match status" value="1"/>
</dbReference>
<dbReference type="PANTHER" id="PTHR43806:SF11">
    <property type="entry name" value="CEREVISIN-RELATED"/>
    <property type="match status" value="1"/>
</dbReference>
<feature type="region of interest" description="Disordered" evidence="6">
    <location>
        <begin position="1"/>
        <end position="24"/>
    </location>
</feature>
<feature type="region of interest" description="Disordered" evidence="6">
    <location>
        <begin position="417"/>
        <end position="468"/>
    </location>
</feature>
<evidence type="ECO:0000313" key="10">
    <source>
        <dbReference type="Proteomes" id="UP000642748"/>
    </source>
</evidence>
<evidence type="ECO:0000256" key="6">
    <source>
        <dbReference type="SAM" id="MobiDB-lite"/>
    </source>
</evidence>
<sequence>MRSQYRHARRRTAGSGNSAAHPPRQRSAIVTAALRGVTAALRGVAAVVVVAATTGLASAGPAYAGPAVKPNAQQWWLTDTWHVDRDVWPLSQGQGVTVAVIDTGVGGGHYLPPEMEGDFILPGTNLNDGQSGNFDDNGHGTEMAELIAARGTGGGFAGLAPKSTILPVAVISGTQVSAGIRWSVDHNAKVISISLGGLAIDDECSPDMQGAVDYAVEHDVIIVASAGNSGNGDNDTEAPGACPGVTAVGAVDRSGQPWEKTQRKPYVAVAAPGVDLPVKNNFDELQRTSGTSDSTALVSATMALVRAKYPKLSAREVVQRVVGTARDSGPKGRDDTTGYGIVDPARALTQTVPPGTANPAYDRYDAMKADARHAVERRHRNSLLLKLGGAACVGLVVLGLAMLVLWSVRRDRRAKRMRSAGGGVPPAWPAAQPGTFPPPQYPAAPLPGAPPPQYPAAPSWHNPNQEHR</sequence>
<name>A0A8J3VVR5_9ACTN</name>
<evidence type="ECO:0000256" key="5">
    <source>
        <dbReference type="PROSITE-ProRule" id="PRU01240"/>
    </source>
</evidence>
<feature type="active site" description="Charge relay system" evidence="5">
    <location>
        <position position="139"/>
    </location>
</feature>
<evidence type="ECO:0000256" key="2">
    <source>
        <dbReference type="ARBA" id="ARBA00022670"/>
    </source>
</evidence>
<evidence type="ECO:0000256" key="3">
    <source>
        <dbReference type="ARBA" id="ARBA00022801"/>
    </source>
</evidence>
<feature type="active site" description="Charge relay system" evidence="5">
    <location>
        <position position="292"/>
    </location>
</feature>
<dbReference type="InterPro" id="IPR050131">
    <property type="entry name" value="Peptidase_S8_subtilisin-like"/>
</dbReference>
<dbReference type="PRINTS" id="PR00723">
    <property type="entry name" value="SUBTILISIN"/>
</dbReference>
<comment type="similarity">
    <text evidence="1 5">Belongs to the peptidase S8 family.</text>
</comment>
<dbReference type="PROSITE" id="PS51892">
    <property type="entry name" value="SUBTILASE"/>
    <property type="match status" value="1"/>
</dbReference>
<dbReference type="PANTHER" id="PTHR43806">
    <property type="entry name" value="PEPTIDASE S8"/>
    <property type="match status" value="1"/>
</dbReference>
<keyword evidence="7" id="KW-1133">Transmembrane helix</keyword>
<keyword evidence="3 5" id="KW-0378">Hydrolase</keyword>
<evidence type="ECO:0000256" key="4">
    <source>
        <dbReference type="ARBA" id="ARBA00022825"/>
    </source>
</evidence>
<feature type="compositionally biased region" description="Basic residues" evidence="6">
    <location>
        <begin position="1"/>
        <end position="12"/>
    </location>
</feature>
<dbReference type="InterPro" id="IPR023827">
    <property type="entry name" value="Peptidase_S8_Asp-AS"/>
</dbReference>
<keyword evidence="10" id="KW-1185">Reference proteome</keyword>
<organism evidence="9 10">
    <name type="scientific">Rugosimonospora africana</name>
    <dbReference type="NCBI Taxonomy" id="556532"/>
    <lineage>
        <taxon>Bacteria</taxon>
        <taxon>Bacillati</taxon>
        <taxon>Actinomycetota</taxon>
        <taxon>Actinomycetes</taxon>
        <taxon>Micromonosporales</taxon>
        <taxon>Micromonosporaceae</taxon>
        <taxon>Rugosimonospora</taxon>
    </lineage>
</organism>
<feature type="active site" description="Charge relay system" evidence="5">
    <location>
        <position position="102"/>
    </location>
</feature>
<dbReference type="AlphaFoldDB" id="A0A8J3VVR5"/>
<dbReference type="InterPro" id="IPR000209">
    <property type="entry name" value="Peptidase_S8/S53_dom"/>
</dbReference>
<comment type="caution">
    <text evidence="9">The sequence shown here is derived from an EMBL/GenBank/DDBJ whole genome shotgun (WGS) entry which is preliminary data.</text>
</comment>
<dbReference type="Gene3D" id="3.40.50.200">
    <property type="entry name" value="Peptidase S8/S53 domain"/>
    <property type="match status" value="1"/>
</dbReference>
<dbReference type="InterPro" id="IPR015500">
    <property type="entry name" value="Peptidase_S8_subtilisin-rel"/>
</dbReference>
<evidence type="ECO:0000256" key="7">
    <source>
        <dbReference type="SAM" id="Phobius"/>
    </source>
</evidence>
<reference evidence="9" key="1">
    <citation type="submission" date="2021-01" db="EMBL/GenBank/DDBJ databases">
        <title>Whole genome shotgun sequence of Rugosimonospora africana NBRC 104875.</title>
        <authorList>
            <person name="Komaki H."/>
            <person name="Tamura T."/>
        </authorList>
    </citation>
    <scope>NUCLEOTIDE SEQUENCE</scope>
    <source>
        <strain evidence="9">NBRC 104875</strain>
    </source>
</reference>
<evidence type="ECO:0000259" key="8">
    <source>
        <dbReference type="Pfam" id="PF00082"/>
    </source>
</evidence>
<dbReference type="GO" id="GO:0006508">
    <property type="term" value="P:proteolysis"/>
    <property type="evidence" value="ECO:0007669"/>
    <property type="project" value="UniProtKB-KW"/>
</dbReference>
<dbReference type="EMBL" id="BONZ01000101">
    <property type="protein sequence ID" value="GIH20590.1"/>
    <property type="molecule type" value="Genomic_DNA"/>
</dbReference>
<accession>A0A8J3VVR5</accession>
<feature type="domain" description="Peptidase S8/S53" evidence="8">
    <location>
        <begin position="93"/>
        <end position="340"/>
    </location>
</feature>
<gene>
    <name evidence="9" type="ORF">Raf01_87620</name>
</gene>
<evidence type="ECO:0000313" key="9">
    <source>
        <dbReference type="EMBL" id="GIH20590.1"/>
    </source>
</evidence>
<keyword evidence="7" id="KW-0812">Transmembrane</keyword>